<dbReference type="Gene3D" id="1.10.1040.20">
    <property type="entry name" value="ProC-like, C-terminal domain"/>
    <property type="match status" value="1"/>
</dbReference>
<dbReference type="SUPFAM" id="SSF48179">
    <property type="entry name" value="6-phosphogluconate dehydrogenase C-terminal domain-like"/>
    <property type="match status" value="1"/>
</dbReference>
<organism evidence="3 4">
    <name type="scientific">Fodinibius salipaludis</name>
    <dbReference type="NCBI Taxonomy" id="2032627"/>
    <lineage>
        <taxon>Bacteria</taxon>
        <taxon>Pseudomonadati</taxon>
        <taxon>Balneolota</taxon>
        <taxon>Balneolia</taxon>
        <taxon>Balneolales</taxon>
        <taxon>Balneolaceae</taxon>
        <taxon>Fodinibius</taxon>
    </lineage>
</organism>
<dbReference type="Proteomes" id="UP000218831">
    <property type="component" value="Unassembled WGS sequence"/>
</dbReference>
<keyword evidence="4" id="KW-1185">Reference proteome</keyword>
<evidence type="ECO:0008006" key="5">
    <source>
        <dbReference type="Google" id="ProtNLM"/>
    </source>
</evidence>
<dbReference type="InterPro" id="IPR037108">
    <property type="entry name" value="TM1727-like_C_sf"/>
</dbReference>
<evidence type="ECO:0000313" key="4">
    <source>
        <dbReference type="Proteomes" id="UP000218831"/>
    </source>
</evidence>
<dbReference type="AlphaFoldDB" id="A0A2A2GDS2"/>
<comment type="caution">
    <text evidence="3">The sequence shown here is derived from an EMBL/GenBank/DDBJ whole genome shotgun (WGS) entry which is preliminary data.</text>
</comment>
<proteinExistence type="predicted"/>
<evidence type="ECO:0000259" key="2">
    <source>
        <dbReference type="Pfam" id="PF10728"/>
    </source>
</evidence>
<dbReference type="EMBL" id="NSKE01000001">
    <property type="protein sequence ID" value="PAU95518.1"/>
    <property type="molecule type" value="Genomic_DNA"/>
</dbReference>
<dbReference type="Pfam" id="PF03807">
    <property type="entry name" value="F420_oxidored"/>
    <property type="match status" value="1"/>
</dbReference>
<dbReference type="Gene3D" id="3.40.50.720">
    <property type="entry name" value="NAD(P)-binding Rossmann-like Domain"/>
    <property type="match status" value="1"/>
</dbReference>
<dbReference type="InterPro" id="IPR018931">
    <property type="entry name" value="DUF2520"/>
</dbReference>
<dbReference type="InterPro" id="IPR036291">
    <property type="entry name" value="NAD(P)-bd_dom_sf"/>
</dbReference>
<sequence>MEAPDITIIGVGRLGNSLAKALSAAGIPIKSLYNRTANKAQKLAADLNINVSGSFPSDDHELGDLIFITVADGAIEGVAHRLADITEDFSAKTIVHCSGNESAIILADLKSKGGSIASFHPLQTFTGYSEPSDFEEIYFSLQGNKSAFPQLKEVAKRLGAETLEVTEDQKSHLHVAAVLASNYLNTLLDAAVETASASGLAPKKAKKALMPLVKTTLQNIEDQSFEDALSGPIKRGDLQTVEHHLDLLKDKPELLALYQILGQRTVELAKKSQQIDHDTARKMIKMLK</sequence>
<evidence type="ECO:0000259" key="1">
    <source>
        <dbReference type="Pfam" id="PF03807"/>
    </source>
</evidence>
<dbReference type="OrthoDB" id="9810755at2"/>
<name>A0A2A2GDS2_9BACT</name>
<dbReference type="InterPro" id="IPR008927">
    <property type="entry name" value="6-PGluconate_DH-like_C_sf"/>
</dbReference>
<dbReference type="PANTHER" id="PTHR40459">
    <property type="entry name" value="CONSERVED HYPOTHETICAL ALANINE AND LEUCINE RICH PROTEIN"/>
    <property type="match status" value="1"/>
</dbReference>
<protein>
    <recommendedName>
        <fullName evidence="5">DUF2520 domain-containing protein</fullName>
    </recommendedName>
</protein>
<dbReference type="SUPFAM" id="SSF51735">
    <property type="entry name" value="NAD(P)-binding Rossmann-fold domains"/>
    <property type="match status" value="1"/>
</dbReference>
<dbReference type="InterPro" id="IPR028939">
    <property type="entry name" value="P5C_Rdtase_cat_N"/>
</dbReference>
<accession>A0A2A2GDS2</accession>
<evidence type="ECO:0000313" key="3">
    <source>
        <dbReference type="EMBL" id="PAU95518.1"/>
    </source>
</evidence>
<dbReference type="PANTHER" id="PTHR40459:SF1">
    <property type="entry name" value="CONSERVED HYPOTHETICAL ALANINE AND LEUCINE RICH PROTEIN"/>
    <property type="match status" value="1"/>
</dbReference>
<dbReference type="Pfam" id="PF10728">
    <property type="entry name" value="DUF2520"/>
    <property type="match status" value="1"/>
</dbReference>
<feature type="domain" description="DUF2520" evidence="2">
    <location>
        <begin position="137"/>
        <end position="265"/>
    </location>
</feature>
<reference evidence="3 4" key="1">
    <citation type="submission" date="2017-08" db="EMBL/GenBank/DDBJ databases">
        <title>Aliifodinibius alkalisoli sp. nov., isolated from saline alkaline soil.</title>
        <authorList>
            <person name="Liu D."/>
            <person name="Zhang G."/>
        </authorList>
    </citation>
    <scope>NUCLEOTIDE SEQUENCE [LARGE SCALE GENOMIC DNA]</scope>
    <source>
        <strain evidence="3 4">WN023</strain>
    </source>
</reference>
<feature type="domain" description="Pyrroline-5-carboxylate reductase catalytic N-terminal" evidence="1">
    <location>
        <begin position="6"/>
        <end position="96"/>
    </location>
</feature>
<dbReference type="RefSeq" id="WP_095604763.1">
    <property type="nucleotide sequence ID" value="NZ_NSKE01000001.1"/>
</dbReference>
<gene>
    <name evidence="3" type="ORF">CK503_00185</name>
</gene>